<sequence>MVAEGDPNETRITDPHHRYTQGIQIAIDDFGTGYSSLSHLKYFPIDIIKIDRSFLKDIEVHTSRQLFEAICAFARSLNYEIIAEGIETPEQHRACNSMNVSRVQGFKYSKPLTVESFEKRYLLKFWREGVGKVIRTVSFGHRVK</sequence>
<dbReference type="CDD" id="cd01948">
    <property type="entry name" value="EAL"/>
    <property type="match status" value="1"/>
</dbReference>
<dbReference type="Pfam" id="PF00563">
    <property type="entry name" value="EAL"/>
    <property type="match status" value="1"/>
</dbReference>
<geneLocation type="plasmid" evidence="3">
    <name>pam7 dna</name>
</geneLocation>
<dbReference type="InterPro" id="IPR035919">
    <property type="entry name" value="EAL_sf"/>
</dbReference>
<organism evidence="2 3">
    <name type="scientific">Vibrio rotiferianus</name>
    <dbReference type="NCBI Taxonomy" id="190895"/>
    <lineage>
        <taxon>Bacteria</taxon>
        <taxon>Pseudomonadati</taxon>
        <taxon>Pseudomonadota</taxon>
        <taxon>Gammaproteobacteria</taxon>
        <taxon>Vibrionales</taxon>
        <taxon>Vibrionaceae</taxon>
        <taxon>Vibrio</taxon>
    </lineage>
</organism>
<dbReference type="Proteomes" id="UP000315115">
    <property type="component" value="Plasmid pAM7"/>
</dbReference>
<reference evidence="3" key="1">
    <citation type="submission" date="2019-07" db="EMBL/GenBank/DDBJ databases">
        <title>Complete Genome Sequences of Vibrion rotiferianus strain AM7.</title>
        <authorList>
            <person name="Miyazaki K."/>
            <person name="Wiseschart A."/>
            <person name="Pootanakit K."/>
            <person name="Ishimori K."/>
            <person name="Kitahara K."/>
        </authorList>
    </citation>
    <scope>NUCLEOTIDE SEQUENCE [LARGE SCALE GENOMIC DNA]</scope>
    <source>
        <strain evidence="3">AM7</strain>
        <plasmid evidence="3">pam7 dna</plasmid>
    </source>
</reference>
<dbReference type="PROSITE" id="PS50883">
    <property type="entry name" value="EAL"/>
    <property type="match status" value="1"/>
</dbReference>
<proteinExistence type="predicted"/>
<gene>
    <name evidence="2" type="ORF">VroAM7_51170</name>
</gene>
<name>A0A510IFA7_9VIBR</name>
<evidence type="ECO:0000259" key="1">
    <source>
        <dbReference type="PROSITE" id="PS50883"/>
    </source>
</evidence>
<evidence type="ECO:0000313" key="3">
    <source>
        <dbReference type="Proteomes" id="UP000315115"/>
    </source>
</evidence>
<dbReference type="SUPFAM" id="SSF141868">
    <property type="entry name" value="EAL domain-like"/>
    <property type="match status" value="1"/>
</dbReference>
<dbReference type="AlphaFoldDB" id="A0A510IFA7"/>
<keyword evidence="2" id="KW-0614">Plasmid</keyword>
<accession>A0A510IFA7</accession>
<dbReference type="GO" id="GO:0071111">
    <property type="term" value="F:cyclic-guanylate-specific phosphodiesterase activity"/>
    <property type="evidence" value="ECO:0007669"/>
    <property type="project" value="InterPro"/>
</dbReference>
<dbReference type="PANTHER" id="PTHR33121:SF70">
    <property type="entry name" value="SIGNALING PROTEIN YKOW"/>
    <property type="match status" value="1"/>
</dbReference>
<dbReference type="EMBL" id="AP019800">
    <property type="protein sequence ID" value="BBL92464.1"/>
    <property type="molecule type" value="Genomic_DNA"/>
</dbReference>
<dbReference type="PANTHER" id="PTHR33121">
    <property type="entry name" value="CYCLIC DI-GMP PHOSPHODIESTERASE PDEF"/>
    <property type="match status" value="1"/>
</dbReference>
<dbReference type="RefSeq" id="WP_172622626.1">
    <property type="nucleotide sequence ID" value="NZ_AP019800.1"/>
</dbReference>
<dbReference type="Gene3D" id="3.20.20.450">
    <property type="entry name" value="EAL domain"/>
    <property type="match status" value="1"/>
</dbReference>
<evidence type="ECO:0000313" key="2">
    <source>
        <dbReference type="EMBL" id="BBL92464.1"/>
    </source>
</evidence>
<dbReference type="SMART" id="SM00052">
    <property type="entry name" value="EAL"/>
    <property type="match status" value="1"/>
</dbReference>
<dbReference type="InterPro" id="IPR001633">
    <property type="entry name" value="EAL_dom"/>
</dbReference>
<protein>
    <recommendedName>
        <fullName evidence="1">EAL domain-containing protein</fullName>
    </recommendedName>
</protein>
<dbReference type="InterPro" id="IPR050706">
    <property type="entry name" value="Cyclic-di-GMP_PDE-like"/>
</dbReference>
<feature type="domain" description="EAL" evidence="1">
    <location>
        <begin position="1"/>
        <end position="125"/>
    </location>
</feature>